<comment type="caution">
    <text evidence="4">The sequence shown here is derived from an EMBL/GenBank/DDBJ whole genome shotgun (WGS) entry which is preliminary data.</text>
</comment>
<keyword evidence="2" id="KW-0560">Oxidoreductase</keyword>
<dbReference type="InterPro" id="IPR020904">
    <property type="entry name" value="Sc_DH/Rdtase_CS"/>
</dbReference>
<evidence type="ECO:0000256" key="3">
    <source>
        <dbReference type="RuleBase" id="RU000363"/>
    </source>
</evidence>
<dbReference type="PROSITE" id="PS00061">
    <property type="entry name" value="ADH_SHORT"/>
    <property type="match status" value="1"/>
</dbReference>
<comment type="similarity">
    <text evidence="1 3">Belongs to the short-chain dehydrogenases/reductases (SDR) family.</text>
</comment>
<name>A0A841FZV2_9ACTN</name>
<dbReference type="GO" id="GO:0032787">
    <property type="term" value="P:monocarboxylic acid metabolic process"/>
    <property type="evidence" value="ECO:0007669"/>
    <property type="project" value="UniProtKB-ARBA"/>
</dbReference>
<evidence type="ECO:0000256" key="1">
    <source>
        <dbReference type="ARBA" id="ARBA00006484"/>
    </source>
</evidence>
<dbReference type="Proteomes" id="UP000548476">
    <property type="component" value="Unassembled WGS sequence"/>
</dbReference>
<protein>
    <submittedName>
        <fullName evidence="4">NAD(P)-dependent dehydrogenase (Short-subunit alcohol dehydrogenase family)</fullName>
    </submittedName>
</protein>
<dbReference type="Pfam" id="PF00106">
    <property type="entry name" value="adh_short"/>
    <property type="match status" value="1"/>
</dbReference>
<dbReference type="CDD" id="cd05233">
    <property type="entry name" value="SDR_c"/>
    <property type="match status" value="1"/>
</dbReference>
<sequence length="266" mass="27613">MSVDPTVPYRPGDVHPDSRTCVVTGAGRGIGREIALRLSRAGHRVALVARSEEQLREVADLCPNPALTIPVDVTDPQAAETIFQVTERWAGQVEILVANAGSATSAPIAKVTDADWQASLDLNLTAPFRCVRRAVPNMTAVGFGRIVVVASVASKRGEPYVAAYTAAKHGVLGLVRSAAAELAGKGVTVNAVCPAYVDTPMTDGAVDIIVAKTGMSPADARAHLENVQPIGRLITTEEVADAVMFCVDNAAVNGQGINVDGGAIQG</sequence>
<dbReference type="Gene3D" id="3.40.50.720">
    <property type="entry name" value="NAD(P)-binding Rossmann-like Domain"/>
    <property type="match status" value="1"/>
</dbReference>
<dbReference type="FunFam" id="3.40.50.720:FF:000084">
    <property type="entry name" value="Short-chain dehydrogenase reductase"/>
    <property type="match status" value="1"/>
</dbReference>
<reference evidence="4 5" key="1">
    <citation type="submission" date="2020-08" db="EMBL/GenBank/DDBJ databases">
        <title>Genomic Encyclopedia of Type Strains, Phase IV (KMG-IV): sequencing the most valuable type-strain genomes for metagenomic binning, comparative biology and taxonomic classification.</title>
        <authorList>
            <person name="Goeker M."/>
        </authorList>
    </citation>
    <scope>NUCLEOTIDE SEQUENCE [LARGE SCALE GENOMIC DNA]</scope>
    <source>
        <strain evidence="4 5">YIM 65646</strain>
    </source>
</reference>
<organism evidence="4 5">
    <name type="scientific">Phytomonospora endophytica</name>
    <dbReference type="NCBI Taxonomy" id="714109"/>
    <lineage>
        <taxon>Bacteria</taxon>
        <taxon>Bacillati</taxon>
        <taxon>Actinomycetota</taxon>
        <taxon>Actinomycetes</taxon>
        <taxon>Micromonosporales</taxon>
        <taxon>Micromonosporaceae</taxon>
        <taxon>Phytomonospora</taxon>
    </lineage>
</organism>
<evidence type="ECO:0000313" key="5">
    <source>
        <dbReference type="Proteomes" id="UP000548476"/>
    </source>
</evidence>
<dbReference type="GO" id="GO:0016491">
    <property type="term" value="F:oxidoreductase activity"/>
    <property type="evidence" value="ECO:0007669"/>
    <property type="project" value="UniProtKB-KW"/>
</dbReference>
<dbReference type="EMBL" id="JACHGT010000019">
    <property type="protein sequence ID" value="MBB6039052.1"/>
    <property type="molecule type" value="Genomic_DNA"/>
</dbReference>
<evidence type="ECO:0000313" key="4">
    <source>
        <dbReference type="EMBL" id="MBB6039052.1"/>
    </source>
</evidence>
<accession>A0A841FZV2</accession>
<dbReference type="RefSeq" id="WP_184792069.1">
    <property type="nucleotide sequence ID" value="NZ_BONT01000114.1"/>
</dbReference>
<dbReference type="PRINTS" id="PR00080">
    <property type="entry name" value="SDRFAMILY"/>
</dbReference>
<dbReference type="PRINTS" id="PR00081">
    <property type="entry name" value="GDHRDH"/>
</dbReference>
<dbReference type="InterPro" id="IPR050259">
    <property type="entry name" value="SDR"/>
</dbReference>
<keyword evidence="5" id="KW-1185">Reference proteome</keyword>
<dbReference type="SUPFAM" id="SSF51735">
    <property type="entry name" value="NAD(P)-binding Rossmann-fold domains"/>
    <property type="match status" value="1"/>
</dbReference>
<dbReference type="InterPro" id="IPR002347">
    <property type="entry name" value="SDR_fam"/>
</dbReference>
<evidence type="ECO:0000256" key="2">
    <source>
        <dbReference type="ARBA" id="ARBA00023002"/>
    </source>
</evidence>
<dbReference type="PANTHER" id="PTHR42879:SF2">
    <property type="entry name" value="3-OXOACYL-[ACYL-CARRIER-PROTEIN] REDUCTASE FABG"/>
    <property type="match status" value="1"/>
</dbReference>
<proteinExistence type="inferred from homology"/>
<dbReference type="AlphaFoldDB" id="A0A841FZV2"/>
<dbReference type="InterPro" id="IPR036291">
    <property type="entry name" value="NAD(P)-bd_dom_sf"/>
</dbReference>
<gene>
    <name evidence="4" type="ORF">HNR73_006941</name>
</gene>
<dbReference type="PANTHER" id="PTHR42879">
    <property type="entry name" value="3-OXOACYL-(ACYL-CARRIER-PROTEIN) REDUCTASE"/>
    <property type="match status" value="1"/>
</dbReference>